<protein>
    <submittedName>
        <fullName evidence="1">Uncharacterized protein</fullName>
    </submittedName>
</protein>
<evidence type="ECO:0000313" key="2">
    <source>
        <dbReference type="Proteomes" id="UP001597182"/>
    </source>
</evidence>
<evidence type="ECO:0000313" key="1">
    <source>
        <dbReference type="EMBL" id="MFD1238279.1"/>
    </source>
</evidence>
<sequence length="44" mass="5408">MKWTKAGDAEIERWIEDQEERRYDDDAMDRIQDRYEASLGWDVD</sequence>
<keyword evidence="2" id="KW-1185">Reference proteome</keyword>
<reference evidence="2" key="1">
    <citation type="journal article" date="2019" name="Int. J. Syst. Evol. Microbiol.">
        <title>The Global Catalogue of Microorganisms (GCM) 10K type strain sequencing project: providing services to taxonomists for standard genome sequencing and annotation.</title>
        <authorList>
            <consortium name="The Broad Institute Genomics Platform"/>
            <consortium name="The Broad Institute Genome Sequencing Center for Infectious Disease"/>
            <person name="Wu L."/>
            <person name="Ma J."/>
        </authorList>
    </citation>
    <scope>NUCLEOTIDE SEQUENCE [LARGE SCALE GENOMIC DNA]</scope>
    <source>
        <strain evidence="2">CCUG 49018</strain>
    </source>
</reference>
<dbReference type="Proteomes" id="UP001597182">
    <property type="component" value="Unassembled WGS sequence"/>
</dbReference>
<comment type="caution">
    <text evidence="1">The sequence shown here is derived from an EMBL/GenBank/DDBJ whole genome shotgun (WGS) entry which is preliminary data.</text>
</comment>
<proteinExistence type="predicted"/>
<name>A0ABW3VW40_9PSEU</name>
<organism evidence="1 2">
    <name type="scientific">Pseudonocardia benzenivorans</name>
    <dbReference type="NCBI Taxonomy" id="228005"/>
    <lineage>
        <taxon>Bacteria</taxon>
        <taxon>Bacillati</taxon>
        <taxon>Actinomycetota</taxon>
        <taxon>Actinomycetes</taxon>
        <taxon>Pseudonocardiales</taxon>
        <taxon>Pseudonocardiaceae</taxon>
        <taxon>Pseudonocardia</taxon>
    </lineage>
</organism>
<gene>
    <name evidence="1" type="ORF">ACFQ34_33810</name>
</gene>
<dbReference type="RefSeq" id="WP_346090460.1">
    <property type="nucleotide sequence ID" value="NZ_BAABKS010000012.1"/>
</dbReference>
<accession>A0ABW3VW40</accession>
<dbReference type="EMBL" id="JBHTMB010000389">
    <property type="protein sequence ID" value="MFD1238279.1"/>
    <property type="molecule type" value="Genomic_DNA"/>
</dbReference>